<dbReference type="SMART" id="SM00304">
    <property type="entry name" value="HAMP"/>
    <property type="match status" value="1"/>
</dbReference>
<gene>
    <name evidence="8" type="ORF">DI549_03270</name>
</gene>
<dbReference type="InterPro" id="IPR003594">
    <property type="entry name" value="HATPase_dom"/>
</dbReference>
<dbReference type="EMBL" id="QFQD01000006">
    <property type="protein sequence ID" value="PZQ84913.1"/>
    <property type="molecule type" value="Genomic_DNA"/>
</dbReference>
<dbReference type="PANTHER" id="PTHR24421:SF58">
    <property type="entry name" value="SIGNAL TRANSDUCTION HISTIDINE-PROTEIN KINASE_PHOSPHATASE UHPB"/>
    <property type="match status" value="1"/>
</dbReference>
<dbReference type="InterPro" id="IPR011712">
    <property type="entry name" value="Sig_transdc_His_kin_sub3_dim/P"/>
</dbReference>
<organism evidence="8 9">
    <name type="scientific">Ancylobacter novellus</name>
    <name type="common">Thiobacillus novellus</name>
    <dbReference type="NCBI Taxonomy" id="921"/>
    <lineage>
        <taxon>Bacteria</taxon>
        <taxon>Pseudomonadati</taxon>
        <taxon>Pseudomonadota</taxon>
        <taxon>Alphaproteobacteria</taxon>
        <taxon>Hyphomicrobiales</taxon>
        <taxon>Xanthobacteraceae</taxon>
        <taxon>Ancylobacter</taxon>
    </lineage>
</organism>
<feature type="transmembrane region" description="Helical" evidence="6">
    <location>
        <begin position="179"/>
        <end position="198"/>
    </location>
</feature>
<dbReference type="InterPro" id="IPR032244">
    <property type="entry name" value="LapD_MoxY_N"/>
</dbReference>
<dbReference type="Pfam" id="PF02518">
    <property type="entry name" value="HATPase_c"/>
    <property type="match status" value="1"/>
</dbReference>
<comment type="caution">
    <text evidence="8">The sequence shown here is derived from an EMBL/GenBank/DDBJ whole genome shotgun (WGS) entry which is preliminary data.</text>
</comment>
<dbReference type="Gene3D" id="1.20.5.1930">
    <property type="match status" value="1"/>
</dbReference>
<dbReference type="InterPro" id="IPR003660">
    <property type="entry name" value="HAMP_dom"/>
</dbReference>
<keyword evidence="6" id="KW-0812">Transmembrane</keyword>
<dbReference type="PANTHER" id="PTHR24421">
    <property type="entry name" value="NITRATE/NITRITE SENSOR PROTEIN NARX-RELATED"/>
    <property type="match status" value="1"/>
</dbReference>
<dbReference type="Proteomes" id="UP000248887">
    <property type="component" value="Unassembled WGS sequence"/>
</dbReference>
<keyword evidence="3" id="KW-0808">Transferase</keyword>
<dbReference type="InterPro" id="IPR050482">
    <property type="entry name" value="Sensor_HK_TwoCompSys"/>
</dbReference>
<dbReference type="Gene3D" id="6.10.340.10">
    <property type="match status" value="1"/>
</dbReference>
<evidence type="ECO:0000256" key="5">
    <source>
        <dbReference type="ARBA" id="ARBA00023012"/>
    </source>
</evidence>
<dbReference type="SMART" id="SM00387">
    <property type="entry name" value="HATPase_c"/>
    <property type="match status" value="1"/>
</dbReference>
<dbReference type="Pfam" id="PF16448">
    <property type="entry name" value="LapD_MoxY_N"/>
    <property type="match status" value="1"/>
</dbReference>
<dbReference type="SUPFAM" id="SSF55874">
    <property type="entry name" value="ATPase domain of HSP90 chaperone/DNA topoisomerase II/histidine kinase"/>
    <property type="match status" value="1"/>
</dbReference>
<sequence length="484" mass="51889">MSAFVPEAAREPAPNRDHGFWRRRSLRWQVMVAVVAINLCAALAALLVVIVNARRATEAEMTASLVVAERLVEETVQRLASSAGGEASLAQLPLHISGLRHVRIAVEDLQGRIVDIAPKAAERDGDHEAVPGWFAALVTVDAGVRDVPVVEGGRVVGHVRVAGEASDEVAEVWSDTSDLAVLALGVNIAVLSALYLVLGRLLRPLQTLSVGLSQLEAGNFAHRLPRPDVRELAHIADRFNALGAALNAARADNARLNERVIHVQDDERRQIASDLHDELGPCLFGLRANLESVQRLAGRTEPDLGRRIGERTGTMAEILDRVQGLNRRLLRQLRPMALGHVPLAAVIGDLVADFESHSPEHRFHLTVEEVAERYPDSVELTVYRCLREAATNALRHGGARNISIALRGAEGELRLTVEDDGVGMAPGAAPGLGLTGIGERLSALGGSWRIVPAAAGGTRVEMVVPVMSVMTDTTGTTSDRVAAQ</sequence>
<dbReference type="Pfam" id="PF07730">
    <property type="entry name" value="HisKA_3"/>
    <property type="match status" value="1"/>
</dbReference>
<evidence type="ECO:0000256" key="3">
    <source>
        <dbReference type="ARBA" id="ARBA00022679"/>
    </source>
</evidence>
<dbReference type="AlphaFoldDB" id="A0A2W5T086"/>
<dbReference type="PROSITE" id="PS50885">
    <property type="entry name" value="HAMP"/>
    <property type="match status" value="1"/>
</dbReference>
<name>A0A2W5T086_ANCNO</name>
<accession>A0A2W5T086</accession>
<evidence type="ECO:0000256" key="6">
    <source>
        <dbReference type="SAM" id="Phobius"/>
    </source>
</evidence>
<evidence type="ECO:0000256" key="4">
    <source>
        <dbReference type="ARBA" id="ARBA00022777"/>
    </source>
</evidence>
<evidence type="ECO:0000313" key="9">
    <source>
        <dbReference type="Proteomes" id="UP000248887"/>
    </source>
</evidence>
<keyword evidence="6" id="KW-0472">Membrane</keyword>
<dbReference type="InterPro" id="IPR036890">
    <property type="entry name" value="HATPase_C_sf"/>
</dbReference>
<feature type="transmembrane region" description="Helical" evidence="6">
    <location>
        <begin position="30"/>
        <end position="51"/>
    </location>
</feature>
<dbReference type="Gene3D" id="3.30.565.10">
    <property type="entry name" value="Histidine kinase-like ATPase, C-terminal domain"/>
    <property type="match status" value="1"/>
</dbReference>
<protein>
    <submittedName>
        <fullName evidence="8">Histidine kinase</fullName>
    </submittedName>
</protein>
<dbReference type="GO" id="GO:0016020">
    <property type="term" value="C:membrane"/>
    <property type="evidence" value="ECO:0007669"/>
    <property type="project" value="UniProtKB-SubCell"/>
</dbReference>
<dbReference type="GO" id="GO:0000155">
    <property type="term" value="F:phosphorelay sensor kinase activity"/>
    <property type="evidence" value="ECO:0007669"/>
    <property type="project" value="InterPro"/>
</dbReference>
<dbReference type="Pfam" id="PF00672">
    <property type="entry name" value="HAMP"/>
    <property type="match status" value="1"/>
</dbReference>
<reference evidence="8 9" key="1">
    <citation type="submission" date="2017-08" db="EMBL/GenBank/DDBJ databases">
        <title>Infants hospitalized years apart are colonized by the same room-sourced microbial strains.</title>
        <authorList>
            <person name="Brooks B."/>
            <person name="Olm M.R."/>
            <person name="Firek B.A."/>
            <person name="Baker R."/>
            <person name="Thomas B.C."/>
            <person name="Morowitz M.J."/>
            <person name="Banfield J.F."/>
        </authorList>
    </citation>
    <scope>NUCLEOTIDE SEQUENCE [LARGE SCALE GENOMIC DNA]</scope>
    <source>
        <strain evidence="8">S2_005_001_R2_27</strain>
    </source>
</reference>
<dbReference type="GO" id="GO:0046983">
    <property type="term" value="F:protein dimerization activity"/>
    <property type="evidence" value="ECO:0007669"/>
    <property type="project" value="InterPro"/>
</dbReference>
<keyword evidence="4 8" id="KW-0418">Kinase</keyword>
<keyword evidence="5" id="KW-0902">Two-component regulatory system</keyword>
<keyword evidence="6" id="KW-1133">Transmembrane helix</keyword>
<keyword evidence="2" id="KW-0597">Phosphoprotein</keyword>
<evidence type="ECO:0000256" key="1">
    <source>
        <dbReference type="ARBA" id="ARBA00004370"/>
    </source>
</evidence>
<evidence type="ECO:0000259" key="7">
    <source>
        <dbReference type="PROSITE" id="PS50885"/>
    </source>
</evidence>
<evidence type="ECO:0000256" key="2">
    <source>
        <dbReference type="ARBA" id="ARBA00022553"/>
    </source>
</evidence>
<dbReference type="CDD" id="cd16917">
    <property type="entry name" value="HATPase_UhpB-NarQ-NarX-like"/>
    <property type="match status" value="1"/>
</dbReference>
<comment type="subcellular location">
    <subcellularLocation>
        <location evidence="1">Membrane</location>
    </subcellularLocation>
</comment>
<evidence type="ECO:0000313" key="8">
    <source>
        <dbReference type="EMBL" id="PZQ84913.1"/>
    </source>
</evidence>
<feature type="domain" description="HAMP" evidence="7">
    <location>
        <begin position="199"/>
        <end position="251"/>
    </location>
</feature>
<proteinExistence type="predicted"/>